<keyword evidence="3 5" id="KW-0456">Lyase</keyword>
<keyword evidence="6" id="KW-0032">Aminotransferase</keyword>
<dbReference type="GO" id="GO:0016830">
    <property type="term" value="F:carbon-carbon lyase activity"/>
    <property type="evidence" value="ECO:0007669"/>
    <property type="project" value="InterPro"/>
</dbReference>
<dbReference type="InterPro" id="IPR015421">
    <property type="entry name" value="PyrdxlP-dep_Trfase_major"/>
</dbReference>
<dbReference type="InterPro" id="IPR050477">
    <property type="entry name" value="GrpII_AminoAcid_Decarb"/>
</dbReference>
<dbReference type="Pfam" id="PF00282">
    <property type="entry name" value="Pyridoxal_deC"/>
    <property type="match status" value="1"/>
</dbReference>
<evidence type="ECO:0000313" key="7">
    <source>
        <dbReference type="Proteomes" id="UP000216339"/>
    </source>
</evidence>
<comment type="cofactor">
    <cofactor evidence="1 4 5">
        <name>pyridoxal 5'-phosphate</name>
        <dbReference type="ChEBI" id="CHEBI:597326"/>
    </cofactor>
</comment>
<evidence type="ECO:0000256" key="3">
    <source>
        <dbReference type="ARBA" id="ARBA00023239"/>
    </source>
</evidence>
<dbReference type="Proteomes" id="UP000216339">
    <property type="component" value="Unassembled WGS sequence"/>
</dbReference>
<dbReference type="InterPro" id="IPR002129">
    <property type="entry name" value="PyrdxlP-dep_de-COase"/>
</dbReference>
<evidence type="ECO:0000256" key="1">
    <source>
        <dbReference type="ARBA" id="ARBA00001933"/>
    </source>
</evidence>
<dbReference type="OrthoDB" id="9803665at2"/>
<dbReference type="GO" id="GO:0008483">
    <property type="term" value="F:transaminase activity"/>
    <property type="evidence" value="ECO:0007669"/>
    <property type="project" value="UniProtKB-KW"/>
</dbReference>
<accession>A0A271J081</accession>
<dbReference type="PANTHER" id="PTHR42735">
    <property type="match status" value="1"/>
</dbReference>
<dbReference type="GO" id="GO:0019752">
    <property type="term" value="P:carboxylic acid metabolic process"/>
    <property type="evidence" value="ECO:0007669"/>
    <property type="project" value="InterPro"/>
</dbReference>
<dbReference type="GO" id="GO:0030170">
    <property type="term" value="F:pyridoxal phosphate binding"/>
    <property type="evidence" value="ECO:0007669"/>
    <property type="project" value="InterPro"/>
</dbReference>
<organism evidence="6 7">
    <name type="scientific">Rubrivirga marina</name>
    <dbReference type="NCBI Taxonomy" id="1196024"/>
    <lineage>
        <taxon>Bacteria</taxon>
        <taxon>Pseudomonadati</taxon>
        <taxon>Rhodothermota</taxon>
        <taxon>Rhodothermia</taxon>
        <taxon>Rhodothermales</taxon>
        <taxon>Rubricoccaceae</taxon>
        <taxon>Rubrivirga</taxon>
    </lineage>
</organism>
<evidence type="ECO:0000256" key="4">
    <source>
        <dbReference type="PIRSR" id="PIRSR602129-50"/>
    </source>
</evidence>
<dbReference type="SUPFAM" id="SSF53383">
    <property type="entry name" value="PLP-dependent transferases"/>
    <property type="match status" value="1"/>
</dbReference>
<sequence>MHPDPLDLIRQGYAALDAWEAGFGAVEAHPSLGVDADRLGAAVEEYLGRLTAPPRGETPGMYPFGHPRYAGQMLKPPHPVALAAYAIAARINPNNHALDGGPPTSEMEKEVVAGLAAMFGFASPLGHLTGGGTVANLEALFIAREETGGKAVAVSREGHFTHARMAGVLDVDCAVVASDDAGRMDLDALEDVLRRGDVGTVVLTAATTGLGAVDPIAEAIPLCRRYGARVHVDAAYGGFFRLLADAADAPVGFPAEHFRAIAEADSVVVDPHKHGLQPYGCGAVLFADPAVGRHYRHDSPYTYFTSTDLHLGEISLECSRPGAAAGALWLTLKALPLASDDGLGPILAAGLRAARAFYGEVRASEHLAPILAPETDIVVYAPEADTLDRLDARSAAVFQQAMDDPDDPVFVGLYRLGADRLRRRFPALGGDAPAARVLRSVLMKPEHEAWATRLVARLDGLAGPLGG</sequence>
<keyword evidence="2 4" id="KW-0663">Pyridoxal phosphate</keyword>
<dbReference type="Gene3D" id="3.40.640.10">
    <property type="entry name" value="Type I PLP-dependent aspartate aminotransferase-like (Major domain)"/>
    <property type="match status" value="1"/>
</dbReference>
<protein>
    <submittedName>
        <fullName evidence="6">Aspartate aminotransferase family protein</fullName>
    </submittedName>
</protein>
<evidence type="ECO:0000256" key="2">
    <source>
        <dbReference type="ARBA" id="ARBA00022898"/>
    </source>
</evidence>
<dbReference type="PANTHER" id="PTHR42735:SF4">
    <property type="entry name" value="PYRIDOXAL PHOSPHATE-DEPENDENT DECARBOXYLASE FAMILY PROTEIN"/>
    <property type="match status" value="1"/>
</dbReference>
<keyword evidence="6" id="KW-0808">Transferase</keyword>
<evidence type="ECO:0000313" key="6">
    <source>
        <dbReference type="EMBL" id="PAP76902.1"/>
    </source>
</evidence>
<comment type="similarity">
    <text evidence="5">Belongs to the group II decarboxylase family.</text>
</comment>
<gene>
    <name evidence="6" type="ORF">BSZ37_10905</name>
</gene>
<keyword evidence="7" id="KW-1185">Reference proteome</keyword>
<feature type="modified residue" description="N6-(pyridoxal phosphate)lysine" evidence="4">
    <location>
        <position position="273"/>
    </location>
</feature>
<dbReference type="InterPro" id="IPR015424">
    <property type="entry name" value="PyrdxlP-dep_Trfase"/>
</dbReference>
<proteinExistence type="inferred from homology"/>
<reference evidence="6 7" key="1">
    <citation type="submission" date="2016-11" db="EMBL/GenBank/DDBJ databases">
        <title>Study of marine rhodopsin-containing bacteria.</title>
        <authorList>
            <person name="Yoshizawa S."/>
            <person name="Kumagai Y."/>
            <person name="Kogure K."/>
        </authorList>
    </citation>
    <scope>NUCLEOTIDE SEQUENCE [LARGE SCALE GENOMIC DNA]</scope>
    <source>
        <strain evidence="6 7">SAORIC-28</strain>
    </source>
</reference>
<dbReference type="RefSeq" id="WP_095510573.1">
    <property type="nucleotide sequence ID" value="NZ_MQWD01000001.1"/>
</dbReference>
<dbReference type="AlphaFoldDB" id="A0A271J081"/>
<evidence type="ECO:0000256" key="5">
    <source>
        <dbReference type="RuleBase" id="RU000382"/>
    </source>
</evidence>
<comment type="caution">
    <text evidence="6">The sequence shown here is derived from an EMBL/GenBank/DDBJ whole genome shotgun (WGS) entry which is preliminary data.</text>
</comment>
<name>A0A271J081_9BACT</name>
<dbReference type="EMBL" id="MQWD01000001">
    <property type="protein sequence ID" value="PAP76902.1"/>
    <property type="molecule type" value="Genomic_DNA"/>
</dbReference>